<name>A0A975UWR0_9CAUD</name>
<gene>
    <name evidence="2" type="ORF">uav_040</name>
</gene>
<evidence type="ECO:0000313" key="3">
    <source>
        <dbReference type="Proteomes" id="UP001058093"/>
    </source>
</evidence>
<evidence type="ECO:0000313" key="2">
    <source>
        <dbReference type="EMBL" id="QYW06572.1"/>
    </source>
</evidence>
<dbReference type="PROSITE" id="PS51354">
    <property type="entry name" value="GLUTAREDOXIN_2"/>
    <property type="match status" value="1"/>
</dbReference>
<protein>
    <submittedName>
        <fullName evidence="2">Glutaredoxin</fullName>
    </submittedName>
</protein>
<keyword evidence="3" id="KW-1185">Reference proteome</keyword>
<dbReference type="Pfam" id="PF00462">
    <property type="entry name" value="Glutaredoxin"/>
    <property type="match status" value="1"/>
</dbReference>
<dbReference type="InterPro" id="IPR002109">
    <property type="entry name" value="Glutaredoxin"/>
</dbReference>
<dbReference type="Gene3D" id="3.40.30.10">
    <property type="entry name" value="Glutaredoxin"/>
    <property type="match status" value="1"/>
</dbReference>
<dbReference type="InterPro" id="IPR036249">
    <property type="entry name" value="Thioredoxin-like_sf"/>
</dbReference>
<evidence type="ECO:0000259" key="1">
    <source>
        <dbReference type="Pfam" id="PF00462"/>
    </source>
</evidence>
<reference evidence="2" key="1">
    <citation type="submission" date="2021-07" db="EMBL/GenBank/DDBJ databases">
        <title>Complete genome sequence and phylogenomic analysis of the two lytic bacteriophage isolated from terrestrial biotopes of Antarctica.</title>
        <authorList>
            <person name="Holovan V."/>
            <person name="Rabalski L."/>
            <person name="Zlatohurska M."/>
            <person name="Andriichuk O."/>
            <person name="Budzanivska I."/>
            <person name="Shevchenko O."/>
            <person name="Gupalo A."/>
        </authorList>
    </citation>
    <scope>NUCLEOTIDE SEQUENCE</scope>
</reference>
<feature type="domain" description="Glutaredoxin" evidence="1">
    <location>
        <begin position="2"/>
        <end position="36"/>
    </location>
</feature>
<proteinExistence type="predicted"/>
<organism evidence="2 3">
    <name type="scientific">Pseudomonas phage UAVern</name>
    <dbReference type="NCBI Taxonomy" id="2856997"/>
    <lineage>
        <taxon>Viruses</taxon>
        <taxon>Duplodnaviria</taxon>
        <taxon>Heunggongvirae</taxon>
        <taxon>Uroviricota</taxon>
        <taxon>Caudoviricetes</taxon>
        <taxon>Vandenendeviridae</taxon>
        <taxon>Gorskivirinae</taxon>
        <taxon>Uavernvirus</taxon>
        <taxon>Uavernvirus uavern</taxon>
    </lineage>
</organism>
<dbReference type="Proteomes" id="UP001058093">
    <property type="component" value="Segment"/>
</dbReference>
<sequence length="74" mass="8259">MITIYGKTNCPSCVTAKNLLDSKSIGYEYKQLDTDYTVDDLMTLFMQHGVNPRAGLPLVVEDGNVLTFEELKSL</sequence>
<accession>A0A975UWR0</accession>
<dbReference type="SUPFAM" id="SSF52833">
    <property type="entry name" value="Thioredoxin-like"/>
    <property type="match status" value="1"/>
</dbReference>
<dbReference type="EMBL" id="MZ605293">
    <property type="protein sequence ID" value="QYW06572.1"/>
    <property type="molecule type" value="Genomic_DNA"/>
</dbReference>